<accession>A0A380TPG7</accession>
<organism evidence="2 3">
    <name type="scientific">[Actinobacillus] rossii</name>
    <dbReference type="NCBI Taxonomy" id="123820"/>
    <lineage>
        <taxon>Bacteria</taxon>
        <taxon>Pseudomonadati</taxon>
        <taxon>Pseudomonadota</taxon>
        <taxon>Gammaproteobacteria</taxon>
        <taxon>Pasteurellales</taxon>
        <taxon>Pasteurellaceae</taxon>
    </lineage>
</organism>
<evidence type="ECO:0000313" key="3">
    <source>
        <dbReference type="Proteomes" id="UP000254649"/>
    </source>
</evidence>
<dbReference type="OrthoDB" id="5678640at2"/>
<dbReference type="AlphaFoldDB" id="A0A380TPG7"/>
<name>A0A380TPG7_9PAST</name>
<reference evidence="2 3" key="1">
    <citation type="submission" date="2018-06" db="EMBL/GenBank/DDBJ databases">
        <authorList>
            <consortium name="Pathogen Informatics"/>
            <person name="Doyle S."/>
        </authorList>
    </citation>
    <scope>NUCLEOTIDE SEQUENCE [LARGE SCALE GENOMIC DNA]</scope>
    <source>
        <strain evidence="2 3">NCTC10801</strain>
    </source>
</reference>
<evidence type="ECO:0000313" key="2">
    <source>
        <dbReference type="EMBL" id="SUT88533.1"/>
    </source>
</evidence>
<sequence>MKKILVSAGLLMTALSVNAADLHPACEAYFKDLDAYLEKAPAEMKTQMEQSKAQFSAIPAEAQEQACKQAQEQLKQMPKM</sequence>
<gene>
    <name evidence="2" type="ORF">NCTC10801_00504</name>
</gene>
<dbReference type="Pfam" id="PF17274">
    <property type="entry name" value="DUF5339"/>
    <property type="match status" value="1"/>
</dbReference>
<feature type="signal peptide" evidence="1">
    <location>
        <begin position="1"/>
        <end position="19"/>
    </location>
</feature>
<dbReference type="InterPro" id="IPR020493">
    <property type="entry name" value="Uncharacterised_HI0310"/>
</dbReference>
<keyword evidence="3" id="KW-1185">Reference proteome</keyword>
<keyword evidence="1" id="KW-0732">Signal</keyword>
<evidence type="ECO:0008006" key="4">
    <source>
        <dbReference type="Google" id="ProtNLM"/>
    </source>
</evidence>
<proteinExistence type="predicted"/>
<dbReference type="EMBL" id="UFRQ01000003">
    <property type="protein sequence ID" value="SUT88533.1"/>
    <property type="molecule type" value="Genomic_DNA"/>
</dbReference>
<dbReference type="Proteomes" id="UP000254649">
    <property type="component" value="Unassembled WGS sequence"/>
</dbReference>
<evidence type="ECO:0000256" key="1">
    <source>
        <dbReference type="SAM" id="SignalP"/>
    </source>
</evidence>
<protein>
    <recommendedName>
        <fullName evidence="4">TonB-dependent receptor</fullName>
    </recommendedName>
</protein>
<feature type="chain" id="PRO_5016780688" description="TonB-dependent receptor" evidence="1">
    <location>
        <begin position="20"/>
        <end position="80"/>
    </location>
</feature>